<dbReference type="EMBL" id="MFLZ01000006">
    <property type="protein sequence ID" value="OGG80485.1"/>
    <property type="molecule type" value="Genomic_DNA"/>
</dbReference>
<gene>
    <name evidence="1" type="ORF">A3A39_00170</name>
</gene>
<dbReference type="STRING" id="1798512.A3A39_00170"/>
<organism evidence="1 2">
    <name type="scientific">Candidatus Kaiserbacteria bacterium RIFCSPLOWO2_01_FULL_54_13</name>
    <dbReference type="NCBI Taxonomy" id="1798512"/>
    <lineage>
        <taxon>Bacteria</taxon>
        <taxon>Candidatus Kaiseribacteriota</taxon>
    </lineage>
</organism>
<reference evidence="1 2" key="1">
    <citation type="journal article" date="2016" name="Nat. Commun.">
        <title>Thousands of microbial genomes shed light on interconnected biogeochemical processes in an aquifer system.</title>
        <authorList>
            <person name="Anantharaman K."/>
            <person name="Brown C.T."/>
            <person name="Hug L.A."/>
            <person name="Sharon I."/>
            <person name="Castelle C.J."/>
            <person name="Probst A.J."/>
            <person name="Thomas B.C."/>
            <person name="Singh A."/>
            <person name="Wilkins M.J."/>
            <person name="Karaoz U."/>
            <person name="Brodie E.L."/>
            <person name="Williams K.H."/>
            <person name="Hubbard S.S."/>
            <person name="Banfield J.F."/>
        </authorList>
    </citation>
    <scope>NUCLEOTIDE SEQUENCE [LARGE SCALE GENOMIC DNA]</scope>
</reference>
<comment type="caution">
    <text evidence="1">The sequence shown here is derived from an EMBL/GenBank/DDBJ whole genome shotgun (WGS) entry which is preliminary data.</text>
</comment>
<accession>A0A1F6F3Q0</accession>
<proteinExistence type="predicted"/>
<evidence type="ECO:0000313" key="1">
    <source>
        <dbReference type="EMBL" id="OGG80485.1"/>
    </source>
</evidence>
<dbReference type="Proteomes" id="UP000177372">
    <property type="component" value="Unassembled WGS sequence"/>
</dbReference>
<protein>
    <submittedName>
        <fullName evidence="1">Uncharacterized protein</fullName>
    </submittedName>
</protein>
<sequence>MGKSAERFQQLSTKYLAPLETTKGNLEFSGPLAAEMAEKLLKKREDYIGVVPIGSMMGYPARKSDIDLVLLMENKESKSTTGTSSTTFISSASKRMFETEMANKIRDKLRWKRDIHCIGGYIDEDSIAEAIDLSLHNHELPSESGFWLQIFSPAAIGEHRDEWINLIGIGIKGLSVDERSKVIKGFAGAIVYVEKKSEPKFRERARMSKEETEQLSANRQRLWEKQIAVALGVQEL</sequence>
<name>A0A1F6F3Q0_9BACT</name>
<dbReference type="AlphaFoldDB" id="A0A1F6F3Q0"/>
<evidence type="ECO:0000313" key="2">
    <source>
        <dbReference type="Proteomes" id="UP000177372"/>
    </source>
</evidence>